<dbReference type="VEuPathDB" id="FungiDB:SPPG_00321"/>
<dbReference type="InParanoid" id="A0A0L0HU32"/>
<dbReference type="GeneID" id="27684055"/>
<evidence type="ECO:0000256" key="1">
    <source>
        <dbReference type="ARBA" id="ARBA00007177"/>
    </source>
</evidence>
<dbReference type="HAMAP" id="MF_01384">
    <property type="entry name" value="UreD"/>
    <property type="match status" value="1"/>
</dbReference>
<proteinExistence type="inferred from homology"/>
<keyword evidence="4" id="KW-1185">Reference proteome</keyword>
<dbReference type="GO" id="GO:0016151">
    <property type="term" value="F:nickel cation binding"/>
    <property type="evidence" value="ECO:0007669"/>
    <property type="project" value="InterPro"/>
</dbReference>
<dbReference type="eggNOG" id="ENOG502QSQN">
    <property type="taxonomic scope" value="Eukaryota"/>
</dbReference>
<protein>
    <recommendedName>
        <fullName evidence="5">Urease accessory protein UreD</fullName>
    </recommendedName>
</protein>
<dbReference type="InterPro" id="IPR002669">
    <property type="entry name" value="UreD"/>
</dbReference>
<organism evidence="3 4">
    <name type="scientific">Spizellomyces punctatus (strain DAOM BR117)</name>
    <dbReference type="NCBI Taxonomy" id="645134"/>
    <lineage>
        <taxon>Eukaryota</taxon>
        <taxon>Fungi</taxon>
        <taxon>Fungi incertae sedis</taxon>
        <taxon>Chytridiomycota</taxon>
        <taxon>Chytridiomycota incertae sedis</taxon>
        <taxon>Chytridiomycetes</taxon>
        <taxon>Spizellomycetales</taxon>
        <taxon>Spizellomycetaceae</taxon>
        <taxon>Spizellomyces</taxon>
    </lineage>
</organism>
<dbReference type="EMBL" id="KQ257450">
    <property type="protein sequence ID" value="KND04603.1"/>
    <property type="molecule type" value="Genomic_DNA"/>
</dbReference>
<dbReference type="OrthoDB" id="5550464at2759"/>
<dbReference type="OMA" id="CFRSASY"/>
<keyword evidence="2" id="KW-0143">Chaperone</keyword>
<dbReference type="FunCoup" id="A0A0L0HU32">
    <property type="interactions" value="23"/>
</dbReference>
<evidence type="ECO:0000256" key="2">
    <source>
        <dbReference type="ARBA" id="ARBA00023186"/>
    </source>
</evidence>
<gene>
    <name evidence="3" type="ORF">SPPG_00321</name>
</gene>
<dbReference type="STRING" id="645134.A0A0L0HU32"/>
<name>A0A0L0HU32_SPIPD</name>
<dbReference type="AlphaFoldDB" id="A0A0L0HU32"/>
<reference evidence="3 4" key="1">
    <citation type="submission" date="2009-08" db="EMBL/GenBank/DDBJ databases">
        <title>The Genome Sequence of Spizellomyces punctatus strain DAOM BR117.</title>
        <authorList>
            <consortium name="The Broad Institute Genome Sequencing Platform"/>
            <person name="Russ C."/>
            <person name="Cuomo C."/>
            <person name="Shea T."/>
            <person name="Young S.K."/>
            <person name="Zeng Q."/>
            <person name="Koehrsen M."/>
            <person name="Haas B."/>
            <person name="Borodovsky M."/>
            <person name="Guigo R."/>
            <person name="Alvarado L."/>
            <person name="Berlin A."/>
            <person name="Bochicchio J."/>
            <person name="Borenstein D."/>
            <person name="Chapman S."/>
            <person name="Chen Z."/>
            <person name="Engels R."/>
            <person name="Freedman E."/>
            <person name="Gellesch M."/>
            <person name="Goldberg J."/>
            <person name="Griggs A."/>
            <person name="Gujja S."/>
            <person name="Heiman D."/>
            <person name="Hepburn T."/>
            <person name="Howarth C."/>
            <person name="Jen D."/>
            <person name="Larson L."/>
            <person name="Lewis B."/>
            <person name="Mehta T."/>
            <person name="Park D."/>
            <person name="Pearson M."/>
            <person name="Roberts A."/>
            <person name="Saif S."/>
            <person name="Shenoy N."/>
            <person name="Sisk P."/>
            <person name="Stolte C."/>
            <person name="Sykes S."/>
            <person name="Thomson T."/>
            <person name="Walk T."/>
            <person name="White J."/>
            <person name="Yandava C."/>
            <person name="Burger G."/>
            <person name="Gray M.W."/>
            <person name="Holland P.W.H."/>
            <person name="King N."/>
            <person name="Lang F.B.F."/>
            <person name="Roger A.J."/>
            <person name="Ruiz-Trillo I."/>
            <person name="Lander E."/>
            <person name="Nusbaum C."/>
        </authorList>
    </citation>
    <scope>NUCLEOTIDE SEQUENCE [LARGE SCALE GENOMIC DNA]</scope>
    <source>
        <strain evidence="3 4">DAOM BR117</strain>
    </source>
</reference>
<evidence type="ECO:0000313" key="4">
    <source>
        <dbReference type="Proteomes" id="UP000053201"/>
    </source>
</evidence>
<dbReference type="RefSeq" id="XP_016612642.1">
    <property type="nucleotide sequence ID" value="XM_016748648.1"/>
</dbReference>
<dbReference type="Pfam" id="PF01774">
    <property type="entry name" value="UreD"/>
    <property type="match status" value="1"/>
</dbReference>
<dbReference type="PANTHER" id="PTHR33643">
    <property type="entry name" value="UREASE ACCESSORY PROTEIN D"/>
    <property type="match status" value="1"/>
</dbReference>
<accession>A0A0L0HU32</accession>
<comment type="similarity">
    <text evidence="1">Belongs to the UreD family.</text>
</comment>
<dbReference type="Proteomes" id="UP000053201">
    <property type="component" value="Unassembled WGS sequence"/>
</dbReference>
<dbReference type="PANTHER" id="PTHR33643:SF1">
    <property type="entry name" value="UREASE ACCESSORY PROTEIN D"/>
    <property type="match status" value="1"/>
</dbReference>
<evidence type="ECO:0000313" key="3">
    <source>
        <dbReference type="EMBL" id="KND04603.1"/>
    </source>
</evidence>
<evidence type="ECO:0008006" key="5">
    <source>
        <dbReference type="Google" id="ProtNLM"/>
    </source>
</evidence>
<sequence length="324" mass="35203">MTTTIQDVQGSGTVHCCRVNCKVTLSTLTYTYPLRLVSPRAHTPNHVSVYVLTYGGGLVSGDRISLTVKVDEDCAMSLLTQSSTKVFRQRPTASSLDEIVTQISPPTNVVQTLSARISRNALLAVLPEPVTCFADASYNQRQVFRLEQGASLVLLDWFTSGRKSRGEAWQFDRYASVNEIWVEGDAAQSSAKLILRDAWLLDDEKDSACNPKTGDQHTYKERVEPYHCFANLILAGHRVSNLVAAAMNAFDKVLITASGSGGCAVSSSIQSLIWSASPLPLAVGDITGIVIRAAAMDTPIMRTFLNEMLVGLDAELGENLFSLI</sequence>